<name>A0A0A8Y5X3_ARUDO</name>
<protein>
    <submittedName>
        <fullName evidence="1">Uncharacterized protein</fullName>
    </submittedName>
</protein>
<evidence type="ECO:0000313" key="1">
    <source>
        <dbReference type="EMBL" id="JAD21399.1"/>
    </source>
</evidence>
<proteinExistence type="predicted"/>
<accession>A0A0A8Y5X3</accession>
<reference evidence="1" key="1">
    <citation type="submission" date="2014-09" db="EMBL/GenBank/DDBJ databases">
        <authorList>
            <person name="Magalhaes I.L.F."/>
            <person name="Oliveira U."/>
            <person name="Santos F.R."/>
            <person name="Vidigal T.H.D.A."/>
            <person name="Brescovit A.D."/>
            <person name="Santos A.J."/>
        </authorList>
    </citation>
    <scope>NUCLEOTIDE SEQUENCE</scope>
    <source>
        <tissue evidence="1">Shoot tissue taken approximately 20 cm above the soil surface</tissue>
    </source>
</reference>
<organism evidence="1">
    <name type="scientific">Arundo donax</name>
    <name type="common">Giant reed</name>
    <name type="synonym">Donax arundinaceus</name>
    <dbReference type="NCBI Taxonomy" id="35708"/>
    <lineage>
        <taxon>Eukaryota</taxon>
        <taxon>Viridiplantae</taxon>
        <taxon>Streptophyta</taxon>
        <taxon>Embryophyta</taxon>
        <taxon>Tracheophyta</taxon>
        <taxon>Spermatophyta</taxon>
        <taxon>Magnoliopsida</taxon>
        <taxon>Liliopsida</taxon>
        <taxon>Poales</taxon>
        <taxon>Poaceae</taxon>
        <taxon>PACMAD clade</taxon>
        <taxon>Arundinoideae</taxon>
        <taxon>Arundineae</taxon>
        <taxon>Arundo</taxon>
    </lineage>
</organism>
<reference evidence="1" key="2">
    <citation type="journal article" date="2015" name="Data Brief">
        <title>Shoot transcriptome of the giant reed, Arundo donax.</title>
        <authorList>
            <person name="Barrero R.A."/>
            <person name="Guerrero F.D."/>
            <person name="Moolhuijzen P."/>
            <person name="Goolsby J.A."/>
            <person name="Tidwell J."/>
            <person name="Bellgard S.E."/>
            <person name="Bellgard M.I."/>
        </authorList>
    </citation>
    <scope>NUCLEOTIDE SEQUENCE</scope>
    <source>
        <tissue evidence="1">Shoot tissue taken approximately 20 cm above the soil surface</tissue>
    </source>
</reference>
<dbReference type="EMBL" id="GBRH01276496">
    <property type="protein sequence ID" value="JAD21399.1"/>
    <property type="molecule type" value="Transcribed_RNA"/>
</dbReference>
<sequence length="39" mass="4168">MPESGIQKSERSAQLPRILLLAANENSGKNISGPTKLDC</sequence>
<dbReference type="AlphaFoldDB" id="A0A0A8Y5X3"/>